<evidence type="ECO:0000256" key="1">
    <source>
        <dbReference type="ARBA" id="ARBA00001946"/>
    </source>
</evidence>
<dbReference type="PANTHER" id="PTHR43046:SF16">
    <property type="entry name" value="ADP-RIBOSE PYROPHOSPHATASE YJHB-RELATED"/>
    <property type="match status" value="1"/>
</dbReference>
<evidence type="ECO:0000313" key="6">
    <source>
        <dbReference type="EMBL" id="GIG74623.1"/>
    </source>
</evidence>
<dbReference type="InterPro" id="IPR020084">
    <property type="entry name" value="NUDIX_hydrolase_CS"/>
</dbReference>
<reference evidence="6" key="1">
    <citation type="submission" date="2021-01" db="EMBL/GenBank/DDBJ databases">
        <title>Whole genome shotgun sequence of Planosporangium flavigriseum NBRC 105377.</title>
        <authorList>
            <person name="Komaki H."/>
            <person name="Tamura T."/>
        </authorList>
    </citation>
    <scope>NUCLEOTIDE SEQUENCE</scope>
    <source>
        <strain evidence="6">NBRC 105377</strain>
    </source>
</reference>
<protein>
    <submittedName>
        <fullName evidence="6">Putative MutT/NUDIX-like protein</fullName>
    </submittedName>
</protein>
<dbReference type="InterPro" id="IPR000086">
    <property type="entry name" value="NUDIX_hydrolase_dom"/>
</dbReference>
<evidence type="ECO:0000259" key="5">
    <source>
        <dbReference type="PROSITE" id="PS51462"/>
    </source>
</evidence>
<dbReference type="PRINTS" id="PR00502">
    <property type="entry name" value="NUDIXFAMILY"/>
</dbReference>
<dbReference type="Gene3D" id="3.90.79.10">
    <property type="entry name" value="Nucleoside Triphosphate Pyrophosphohydrolase"/>
    <property type="match status" value="1"/>
</dbReference>
<keyword evidence="3 4" id="KW-0378">Hydrolase</keyword>
<dbReference type="Proteomes" id="UP000653674">
    <property type="component" value="Unassembled WGS sequence"/>
</dbReference>
<accession>A0A8J3LQ63</accession>
<keyword evidence="7" id="KW-1185">Reference proteome</keyword>
<comment type="similarity">
    <text evidence="2 4">Belongs to the Nudix hydrolase family.</text>
</comment>
<feature type="domain" description="Nudix hydrolase" evidence="5">
    <location>
        <begin position="17"/>
        <end position="147"/>
    </location>
</feature>
<dbReference type="EMBL" id="BONU01000020">
    <property type="protein sequence ID" value="GIG74623.1"/>
    <property type="molecule type" value="Genomic_DNA"/>
</dbReference>
<dbReference type="PANTHER" id="PTHR43046">
    <property type="entry name" value="GDP-MANNOSE MANNOSYL HYDROLASE"/>
    <property type="match status" value="1"/>
</dbReference>
<evidence type="ECO:0000256" key="3">
    <source>
        <dbReference type="ARBA" id="ARBA00022801"/>
    </source>
</evidence>
<evidence type="ECO:0000256" key="2">
    <source>
        <dbReference type="ARBA" id="ARBA00005582"/>
    </source>
</evidence>
<comment type="caution">
    <text evidence="6">The sequence shown here is derived from an EMBL/GenBank/DDBJ whole genome shotgun (WGS) entry which is preliminary data.</text>
</comment>
<dbReference type="GO" id="GO:0016787">
    <property type="term" value="F:hydrolase activity"/>
    <property type="evidence" value="ECO:0007669"/>
    <property type="project" value="UniProtKB-KW"/>
</dbReference>
<organism evidence="6 7">
    <name type="scientific">Planosporangium flavigriseum</name>
    <dbReference type="NCBI Taxonomy" id="373681"/>
    <lineage>
        <taxon>Bacteria</taxon>
        <taxon>Bacillati</taxon>
        <taxon>Actinomycetota</taxon>
        <taxon>Actinomycetes</taxon>
        <taxon>Micromonosporales</taxon>
        <taxon>Micromonosporaceae</taxon>
        <taxon>Planosporangium</taxon>
    </lineage>
</organism>
<dbReference type="RefSeq" id="WP_168073506.1">
    <property type="nucleotide sequence ID" value="NZ_BAAAQJ010000016.1"/>
</dbReference>
<dbReference type="PROSITE" id="PS00893">
    <property type="entry name" value="NUDIX_BOX"/>
    <property type="match status" value="1"/>
</dbReference>
<dbReference type="AlphaFoldDB" id="A0A8J3LQ63"/>
<sequence length="155" mass="17017">MGRTEYLNDPNAPKPNTLVPACGTLAVNDRSEILLQRRRDTGQWALPMGKQELGETPSQCAIRETLEETGVLVEITGLVGIYSDPGHIVAYTDGEVRQEYEVTLLAGPVSGTPAANDEASDVAWVHLDRLGELDIHPTMRRQIDDYLANRAPHVD</sequence>
<comment type="cofactor">
    <cofactor evidence="1">
        <name>Mg(2+)</name>
        <dbReference type="ChEBI" id="CHEBI:18420"/>
    </cofactor>
</comment>
<dbReference type="SUPFAM" id="SSF55811">
    <property type="entry name" value="Nudix"/>
    <property type="match status" value="1"/>
</dbReference>
<dbReference type="Pfam" id="PF00293">
    <property type="entry name" value="NUDIX"/>
    <property type="match status" value="1"/>
</dbReference>
<dbReference type="PROSITE" id="PS51462">
    <property type="entry name" value="NUDIX"/>
    <property type="match status" value="1"/>
</dbReference>
<evidence type="ECO:0000313" key="7">
    <source>
        <dbReference type="Proteomes" id="UP000653674"/>
    </source>
</evidence>
<gene>
    <name evidence="6" type="ORF">Pfl04_30270</name>
</gene>
<proteinExistence type="inferred from homology"/>
<evidence type="ECO:0000256" key="4">
    <source>
        <dbReference type="RuleBase" id="RU003476"/>
    </source>
</evidence>
<name>A0A8J3LQ63_9ACTN</name>
<dbReference type="InterPro" id="IPR015797">
    <property type="entry name" value="NUDIX_hydrolase-like_dom_sf"/>
</dbReference>
<dbReference type="InterPro" id="IPR020476">
    <property type="entry name" value="Nudix_hydrolase"/>
</dbReference>